<organism evidence="3 4">
    <name type="scientific">Byssothecium circinans</name>
    <dbReference type="NCBI Taxonomy" id="147558"/>
    <lineage>
        <taxon>Eukaryota</taxon>
        <taxon>Fungi</taxon>
        <taxon>Dikarya</taxon>
        <taxon>Ascomycota</taxon>
        <taxon>Pezizomycotina</taxon>
        <taxon>Dothideomycetes</taxon>
        <taxon>Pleosporomycetidae</taxon>
        <taxon>Pleosporales</taxon>
        <taxon>Massarineae</taxon>
        <taxon>Massarinaceae</taxon>
        <taxon>Byssothecium</taxon>
    </lineage>
</organism>
<feature type="signal peptide" evidence="2">
    <location>
        <begin position="1"/>
        <end position="21"/>
    </location>
</feature>
<protein>
    <recommendedName>
        <fullName evidence="5">Secreted protein</fullName>
    </recommendedName>
</protein>
<keyword evidence="2" id="KW-0732">Signal</keyword>
<evidence type="ECO:0000313" key="3">
    <source>
        <dbReference type="EMBL" id="KAF1961059.1"/>
    </source>
</evidence>
<evidence type="ECO:0000313" key="4">
    <source>
        <dbReference type="Proteomes" id="UP000800035"/>
    </source>
</evidence>
<keyword evidence="4" id="KW-1185">Reference proteome</keyword>
<evidence type="ECO:0000256" key="1">
    <source>
        <dbReference type="SAM" id="MobiDB-lite"/>
    </source>
</evidence>
<gene>
    <name evidence="3" type="ORF">CC80DRAFT_229354</name>
</gene>
<dbReference type="EMBL" id="ML976981">
    <property type="protein sequence ID" value="KAF1961059.1"/>
    <property type="molecule type" value="Genomic_DNA"/>
</dbReference>
<sequence length="72" mass="7875">MFSPATATVVAVIVVRLPARAVVESKADTPQGTRRQTPDARLLPNQRTKTSAAFARLLRIVHITHQQAPPHL</sequence>
<evidence type="ECO:0008006" key="5">
    <source>
        <dbReference type="Google" id="ProtNLM"/>
    </source>
</evidence>
<dbReference type="Proteomes" id="UP000800035">
    <property type="component" value="Unassembled WGS sequence"/>
</dbReference>
<evidence type="ECO:0000256" key="2">
    <source>
        <dbReference type="SAM" id="SignalP"/>
    </source>
</evidence>
<feature type="chain" id="PRO_5025690440" description="Secreted protein" evidence="2">
    <location>
        <begin position="22"/>
        <end position="72"/>
    </location>
</feature>
<dbReference type="AlphaFoldDB" id="A0A6A5UAU2"/>
<reference evidence="3" key="1">
    <citation type="journal article" date="2020" name="Stud. Mycol.">
        <title>101 Dothideomycetes genomes: a test case for predicting lifestyles and emergence of pathogens.</title>
        <authorList>
            <person name="Haridas S."/>
            <person name="Albert R."/>
            <person name="Binder M."/>
            <person name="Bloem J."/>
            <person name="Labutti K."/>
            <person name="Salamov A."/>
            <person name="Andreopoulos B."/>
            <person name="Baker S."/>
            <person name="Barry K."/>
            <person name="Bills G."/>
            <person name="Bluhm B."/>
            <person name="Cannon C."/>
            <person name="Castanera R."/>
            <person name="Culley D."/>
            <person name="Daum C."/>
            <person name="Ezra D."/>
            <person name="Gonzalez J."/>
            <person name="Henrissat B."/>
            <person name="Kuo A."/>
            <person name="Liang C."/>
            <person name="Lipzen A."/>
            <person name="Lutzoni F."/>
            <person name="Magnuson J."/>
            <person name="Mondo S."/>
            <person name="Nolan M."/>
            <person name="Ohm R."/>
            <person name="Pangilinan J."/>
            <person name="Park H.-J."/>
            <person name="Ramirez L."/>
            <person name="Alfaro M."/>
            <person name="Sun H."/>
            <person name="Tritt A."/>
            <person name="Yoshinaga Y."/>
            <person name="Zwiers L.-H."/>
            <person name="Turgeon B."/>
            <person name="Goodwin S."/>
            <person name="Spatafora J."/>
            <person name="Crous P."/>
            <person name="Grigoriev I."/>
        </authorList>
    </citation>
    <scope>NUCLEOTIDE SEQUENCE</scope>
    <source>
        <strain evidence="3">CBS 675.92</strain>
    </source>
</reference>
<proteinExistence type="predicted"/>
<name>A0A6A5UAU2_9PLEO</name>
<feature type="region of interest" description="Disordered" evidence="1">
    <location>
        <begin position="24"/>
        <end position="46"/>
    </location>
</feature>
<accession>A0A6A5UAU2</accession>